<dbReference type="GO" id="GO:0003700">
    <property type="term" value="F:DNA-binding transcription factor activity"/>
    <property type="evidence" value="ECO:0007669"/>
    <property type="project" value="InterPro"/>
</dbReference>
<keyword evidence="3" id="KW-0804">Transcription</keyword>
<keyword evidence="6" id="KW-1185">Reference proteome</keyword>
<evidence type="ECO:0000313" key="5">
    <source>
        <dbReference type="EMBL" id="KWS04120.1"/>
    </source>
</evidence>
<dbReference type="SUPFAM" id="SSF46689">
    <property type="entry name" value="Homeodomain-like"/>
    <property type="match status" value="2"/>
</dbReference>
<dbReference type="RefSeq" id="WP_036110368.1">
    <property type="nucleotide sequence ID" value="NZ_JAJA02000001.1"/>
</dbReference>
<organism evidence="5 6">
    <name type="scientific">Lysobacter capsici AZ78</name>
    <dbReference type="NCBI Taxonomy" id="1444315"/>
    <lineage>
        <taxon>Bacteria</taxon>
        <taxon>Pseudomonadati</taxon>
        <taxon>Pseudomonadota</taxon>
        <taxon>Gammaproteobacteria</taxon>
        <taxon>Lysobacterales</taxon>
        <taxon>Lysobacteraceae</taxon>
        <taxon>Lysobacter</taxon>
    </lineage>
</organism>
<dbReference type="InterPro" id="IPR018060">
    <property type="entry name" value="HTH_AraC"/>
</dbReference>
<dbReference type="AlphaFoldDB" id="A0A108U7R3"/>
<evidence type="ECO:0000256" key="2">
    <source>
        <dbReference type="ARBA" id="ARBA00023125"/>
    </source>
</evidence>
<dbReference type="SUPFAM" id="SSF51215">
    <property type="entry name" value="Regulatory protein AraC"/>
    <property type="match status" value="1"/>
</dbReference>
<evidence type="ECO:0000256" key="3">
    <source>
        <dbReference type="ARBA" id="ARBA00023163"/>
    </source>
</evidence>
<dbReference type="InterPro" id="IPR050204">
    <property type="entry name" value="AraC_XylS_family_regulators"/>
</dbReference>
<dbReference type="InterPro" id="IPR003313">
    <property type="entry name" value="AraC-bd"/>
</dbReference>
<name>A0A108U7R3_9GAMM</name>
<dbReference type="EMBL" id="JAJA02000001">
    <property type="protein sequence ID" value="KWS04120.1"/>
    <property type="molecule type" value="Genomic_DNA"/>
</dbReference>
<dbReference type="SMART" id="SM00342">
    <property type="entry name" value="HTH_ARAC"/>
    <property type="match status" value="1"/>
</dbReference>
<dbReference type="Pfam" id="PF02311">
    <property type="entry name" value="AraC_binding"/>
    <property type="match status" value="1"/>
</dbReference>
<keyword evidence="2" id="KW-0238">DNA-binding</keyword>
<dbReference type="Pfam" id="PF12833">
    <property type="entry name" value="HTH_18"/>
    <property type="match status" value="1"/>
</dbReference>
<dbReference type="OrthoDB" id="9809338at2"/>
<comment type="caution">
    <text evidence="5">The sequence shown here is derived from an EMBL/GenBank/DDBJ whole genome shotgun (WGS) entry which is preliminary data.</text>
</comment>
<dbReference type="InterPro" id="IPR009057">
    <property type="entry name" value="Homeodomain-like_sf"/>
</dbReference>
<feature type="domain" description="HTH araC/xylS-type" evidence="4">
    <location>
        <begin position="174"/>
        <end position="271"/>
    </location>
</feature>
<proteinExistence type="predicted"/>
<evidence type="ECO:0000259" key="4">
    <source>
        <dbReference type="PROSITE" id="PS01124"/>
    </source>
</evidence>
<evidence type="ECO:0000256" key="1">
    <source>
        <dbReference type="ARBA" id="ARBA00023015"/>
    </source>
</evidence>
<evidence type="ECO:0000313" key="6">
    <source>
        <dbReference type="Proteomes" id="UP000023435"/>
    </source>
</evidence>
<sequence>MQGVPAQFVDAFDAAEFRQPAHRRGIELYRAHIVRHAFEPHTHEAYGLGAIESGVERFRYRGSDHLAPPDSLVLMNPDVLHTGRAETEGGWRYRMIYVDPDVADEITGEAGWWFDQAVQHDPLRARRITARLDGLWRAREPLDFDSQLHALLGEFRDHARIPRRARDEPAHRFDRVIDYLRAHLAERITLDELAVIAGLSPFHFLRRFRAQYHVTPQQMLMALRLYQAKRLLAAGAAPAGIAADTGLTDQAHLTRAFSRRYGITPARYQKQIRG</sequence>
<reference evidence="5 6" key="1">
    <citation type="journal article" date="2014" name="Genome Announc.">
        <title>Draft Genome Sequence of Lysobacter capsici AZ78, a Bacterium Antagonistic to Plant-Pathogenic Oomycetes.</title>
        <authorList>
            <person name="Puopolo G."/>
            <person name="Sonego P."/>
            <person name="Engelen K."/>
            <person name="Pertot I."/>
        </authorList>
    </citation>
    <scope>NUCLEOTIDE SEQUENCE [LARGE SCALE GENOMIC DNA]</scope>
    <source>
        <strain evidence="5 6">AZ78</strain>
    </source>
</reference>
<accession>A0A108U7R3</accession>
<dbReference type="GO" id="GO:0043565">
    <property type="term" value="F:sequence-specific DNA binding"/>
    <property type="evidence" value="ECO:0007669"/>
    <property type="project" value="InterPro"/>
</dbReference>
<dbReference type="InterPro" id="IPR037923">
    <property type="entry name" value="HTH-like"/>
</dbReference>
<protein>
    <submittedName>
        <fullName evidence="5">L-rhamnose operon transcriptional activator RhaR</fullName>
    </submittedName>
</protein>
<dbReference type="PROSITE" id="PS01124">
    <property type="entry name" value="HTH_ARAC_FAMILY_2"/>
    <property type="match status" value="1"/>
</dbReference>
<dbReference type="Gene3D" id="1.10.10.60">
    <property type="entry name" value="Homeodomain-like"/>
    <property type="match status" value="1"/>
</dbReference>
<dbReference type="Proteomes" id="UP000023435">
    <property type="component" value="Unassembled WGS sequence"/>
</dbReference>
<gene>
    <name evidence="5" type="ORF">AZ78_1669</name>
</gene>
<keyword evidence="1" id="KW-0805">Transcription regulation</keyword>
<dbReference type="PANTHER" id="PTHR46796:SF2">
    <property type="entry name" value="TRANSCRIPTIONAL REGULATORY PROTEIN"/>
    <property type="match status" value="1"/>
</dbReference>
<dbReference type="PANTHER" id="PTHR46796">
    <property type="entry name" value="HTH-TYPE TRANSCRIPTIONAL ACTIVATOR RHAS-RELATED"/>
    <property type="match status" value="1"/>
</dbReference>